<dbReference type="RefSeq" id="WP_062178951.1">
    <property type="nucleotide sequence ID" value="NZ_BBXL01000006.1"/>
</dbReference>
<dbReference type="GO" id="GO:0016616">
    <property type="term" value="F:oxidoreductase activity, acting on the CH-OH group of donors, NAD or NADP as acceptor"/>
    <property type="evidence" value="ECO:0007669"/>
    <property type="project" value="TreeGrafter"/>
</dbReference>
<dbReference type="FunFam" id="3.40.50.720:FF:000084">
    <property type="entry name" value="Short-chain dehydrogenase reductase"/>
    <property type="match status" value="1"/>
</dbReference>
<dbReference type="PROSITE" id="PS00061">
    <property type="entry name" value="ADH_SHORT"/>
    <property type="match status" value="1"/>
</dbReference>
<accession>A0A1M5F8B9</accession>
<dbReference type="AlphaFoldDB" id="A0A1M5F8B9"/>
<organism evidence="2 3">
    <name type="scientific">Dysgonomonas macrotermitis</name>
    <dbReference type="NCBI Taxonomy" id="1346286"/>
    <lineage>
        <taxon>Bacteria</taxon>
        <taxon>Pseudomonadati</taxon>
        <taxon>Bacteroidota</taxon>
        <taxon>Bacteroidia</taxon>
        <taxon>Bacteroidales</taxon>
        <taxon>Dysgonomonadaceae</taxon>
        <taxon>Dysgonomonas</taxon>
    </lineage>
</organism>
<evidence type="ECO:0000313" key="3">
    <source>
        <dbReference type="Proteomes" id="UP000184480"/>
    </source>
</evidence>
<dbReference type="PRINTS" id="PR00081">
    <property type="entry name" value="GDHRDH"/>
</dbReference>
<sequence>MENLTRTSTEFKGKTVVITGADRGIGEGIAERFAKDGANVVLASIDKNVFGTAQKIAQKYNVKTLPVLVDVTKEEDVQRLYKEAVDEFKTVDISVQNAGIITIEHFDKMTRAEFDKVLAVNTTGVWLCCREAAKIMIKQGTGGRLINSSSGQGRKGFIYTPHYAASKMGVIGITQSLALEFAPHNITVNAFCPGIIVTDMWDYNDRVWGEILSNDKKKYAKGELMAEWVEGIPMGRAGQPEDVSGLIAFLASKDAAYITGQTVNIDGGMFFS</sequence>
<keyword evidence="3" id="KW-1185">Reference proteome</keyword>
<dbReference type="OrthoDB" id="9788235at2"/>
<evidence type="ECO:0000256" key="1">
    <source>
        <dbReference type="ARBA" id="ARBA00006484"/>
    </source>
</evidence>
<dbReference type="InterPro" id="IPR036291">
    <property type="entry name" value="NAD(P)-bd_dom_sf"/>
</dbReference>
<dbReference type="Proteomes" id="UP000184480">
    <property type="component" value="Unassembled WGS sequence"/>
</dbReference>
<comment type="similarity">
    <text evidence="1">Belongs to the short-chain dehydrogenases/reductases (SDR) family.</text>
</comment>
<name>A0A1M5F8B9_9BACT</name>
<gene>
    <name evidence="2" type="ORF">SAMN05444362_11186</name>
</gene>
<evidence type="ECO:0000313" key="2">
    <source>
        <dbReference type="EMBL" id="SHF87747.1"/>
    </source>
</evidence>
<dbReference type="Pfam" id="PF13561">
    <property type="entry name" value="adh_short_C2"/>
    <property type="match status" value="1"/>
</dbReference>
<dbReference type="InterPro" id="IPR020904">
    <property type="entry name" value="Sc_DH/Rdtase_CS"/>
</dbReference>
<dbReference type="PANTHER" id="PTHR42760">
    <property type="entry name" value="SHORT-CHAIN DEHYDROGENASES/REDUCTASES FAMILY MEMBER"/>
    <property type="match status" value="1"/>
</dbReference>
<dbReference type="PRINTS" id="PR00080">
    <property type="entry name" value="SDRFAMILY"/>
</dbReference>
<dbReference type="InterPro" id="IPR002347">
    <property type="entry name" value="SDR_fam"/>
</dbReference>
<dbReference type="EMBL" id="FQUC01000011">
    <property type="protein sequence ID" value="SHF87747.1"/>
    <property type="molecule type" value="Genomic_DNA"/>
</dbReference>
<reference evidence="3" key="1">
    <citation type="submission" date="2016-11" db="EMBL/GenBank/DDBJ databases">
        <authorList>
            <person name="Varghese N."/>
            <person name="Submissions S."/>
        </authorList>
    </citation>
    <scope>NUCLEOTIDE SEQUENCE [LARGE SCALE GENOMIC DNA]</scope>
    <source>
        <strain evidence="3">DSM 27370</strain>
    </source>
</reference>
<protein>
    <submittedName>
        <fullName evidence="2">NAD(P)-dependent dehydrogenase, short-chain alcohol dehydrogenase family</fullName>
    </submittedName>
</protein>
<dbReference type="STRING" id="1346286.SAMN05444362_11186"/>
<dbReference type="PANTHER" id="PTHR42760:SF105">
    <property type="entry name" value="SORBITOL-6-PHOSPHATE 2-DEHYDROGENASE"/>
    <property type="match status" value="1"/>
</dbReference>
<dbReference type="Gene3D" id="3.40.50.720">
    <property type="entry name" value="NAD(P)-binding Rossmann-like Domain"/>
    <property type="match status" value="1"/>
</dbReference>
<dbReference type="SUPFAM" id="SSF51735">
    <property type="entry name" value="NAD(P)-binding Rossmann-fold domains"/>
    <property type="match status" value="1"/>
</dbReference>
<proteinExistence type="inferred from homology"/>